<feature type="region of interest" description="Disordered" evidence="1">
    <location>
        <begin position="1"/>
        <end position="41"/>
    </location>
</feature>
<evidence type="ECO:0000256" key="1">
    <source>
        <dbReference type="SAM" id="MobiDB-lite"/>
    </source>
</evidence>
<dbReference type="Proteomes" id="UP000185109">
    <property type="component" value="Plasmid pRsp8C3c"/>
</dbReference>
<proteinExistence type="predicted"/>
<dbReference type="EMBL" id="CP017244">
    <property type="protein sequence ID" value="APO79754.1"/>
    <property type="molecule type" value="Genomic_DNA"/>
</dbReference>
<keyword evidence="2" id="KW-0614">Plasmid</keyword>
<gene>
    <name evidence="2" type="ORF">AM571_PC02025</name>
</gene>
<organism evidence="2 3">
    <name type="scientific">Rhizobium etli 8C-3</name>
    <dbReference type="NCBI Taxonomy" id="538025"/>
    <lineage>
        <taxon>Bacteria</taxon>
        <taxon>Pseudomonadati</taxon>
        <taxon>Pseudomonadota</taxon>
        <taxon>Alphaproteobacteria</taxon>
        <taxon>Hyphomicrobiales</taxon>
        <taxon>Rhizobiaceae</taxon>
        <taxon>Rhizobium/Agrobacterium group</taxon>
        <taxon>Rhizobium</taxon>
    </lineage>
</organism>
<evidence type="ECO:0000313" key="3">
    <source>
        <dbReference type="Proteomes" id="UP000185109"/>
    </source>
</evidence>
<reference evidence="2 3" key="1">
    <citation type="submission" date="2016-09" db="EMBL/GenBank/DDBJ databases">
        <title>The complete genome sequences of Rhizobium gallicum, symbiovars gallicum and phaseoli, symbionts associated to common bean (Phaseolus vulgaris).</title>
        <authorList>
            <person name="Bustos P."/>
            <person name="Santamaria R.I."/>
            <person name="Perez-Carrascal O.M."/>
            <person name="Juarez S."/>
            <person name="Lozano L."/>
            <person name="Martinez-Flores I."/>
            <person name="Martinez-Romero E."/>
            <person name="Cevallos M."/>
            <person name="Romero D."/>
            <person name="Davila G."/>
            <person name="Gonzalez V."/>
        </authorList>
    </citation>
    <scope>NUCLEOTIDE SEQUENCE [LARGE SCALE GENOMIC DNA]</scope>
    <source>
        <strain evidence="2 3">8C-3</strain>
        <plasmid evidence="3">Plasmid prsp8c3c</plasmid>
    </source>
</reference>
<sequence>MGRLKLRPRLSRAVSRSISKYSSKSSPTADENHRPVNPEGCSLALGLEYQELFPRKRQQPLDQPADAVADGLLPSAPQ</sequence>
<feature type="compositionally biased region" description="Low complexity" evidence="1">
    <location>
        <begin position="11"/>
        <end position="26"/>
    </location>
</feature>
<dbReference type="AlphaFoldDB" id="A0A1L5PHT1"/>
<feature type="region of interest" description="Disordered" evidence="1">
    <location>
        <begin position="54"/>
        <end position="78"/>
    </location>
</feature>
<accession>A0A1L5PHT1</accession>
<protein>
    <submittedName>
        <fullName evidence="2">Uncharacterized protein</fullName>
    </submittedName>
</protein>
<name>A0A1L5PHT1_RHIET</name>
<geneLocation type="plasmid" evidence="3">
    <name>prsp8c3c</name>
</geneLocation>
<feature type="compositionally biased region" description="Basic residues" evidence="1">
    <location>
        <begin position="1"/>
        <end position="10"/>
    </location>
</feature>
<evidence type="ECO:0000313" key="2">
    <source>
        <dbReference type="EMBL" id="APO79754.1"/>
    </source>
</evidence>